<dbReference type="Proteomes" id="UP001620408">
    <property type="component" value="Unassembled WGS sequence"/>
</dbReference>
<evidence type="ECO:0000313" key="3">
    <source>
        <dbReference type="EMBL" id="MFK2918909.1"/>
    </source>
</evidence>
<dbReference type="RefSeq" id="WP_379983471.1">
    <property type="nucleotide sequence ID" value="NZ_JADIKD010000012.1"/>
</dbReference>
<keyword evidence="2" id="KW-0732">Signal</keyword>
<evidence type="ECO:0000256" key="1">
    <source>
        <dbReference type="SAM" id="MobiDB-lite"/>
    </source>
</evidence>
<evidence type="ECO:0000256" key="2">
    <source>
        <dbReference type="SAM" id="SignalP"/>
    </source>
</evidence>
<feature type="region of interest" description="Disordered" evidence="1">
    <location>
        <begin position="46"/>
        <end position="75"/>
    </location>
</feature>
<protein>
    <submittedName>
        <fullName evidence="3">PD40 domain-containing protein</fullName>
    </submittedName>
</protein>
<comment type="caution">
    <text evidence="3">The sequence shown here is derived from an EMBL/GenBank/DDBJ whole genome shotgun (WGS) entry which is preliminary data.</text>
</comment>
<gene>
    <name evidence="3" type="ORF">ISS97_16680</name>
</gene>
<dbReference type="SUPFAM" id="SSF82171">
    <property type="entry name" value="DPP6 N-terminal domain-like"/>
    <property type="match status" value="1"/>
</dbReference>
<sequence length="331" mass="35717">MPITFFKPIQGKTRMSNRSSDPNLLRRCSIACVLLALSSLPAVAVTPTGQPESTTKATPAPTHFQPETTWPDGDDSAPAFTPDGRTVFFTHRDSAITIMMSTLHDGTWSKPQVAPFSGKWRDIEPSMAPDGSYLVFVSNRPAEAGGAPLTGYFGGQSQPGKGGNIWRVERKGSGWGEPVRLPDIINSNSAIYSPAVAGDGSIYFNQPDPVTRKSHIYRAQAKGNGFEAPVPLSISDGTHPGYDVAVAPDESFLVFSANRAPAAKGQSLLFVAFKRNGEWSEPQALDPHVEGLEARLSPDLKTLFFETDDALGTKKQGRIFQVPLSAYIPTR</sequence>
<dbReference type="InterPro" id="IPR011042">
    <property type="entry name" value="6-blade_b-propeller_TolB-like"/>
</dbReference>
<dbReference type="InterPro" id="IPR011659">
    <property type="entry name" value="WD40"/>
</dbReference>
<name>A0ABW8K7P4_9GAMM</name>
<feature type="compositionally biased region" description="Polar residues" evidence="1">
    <location>
        <begin position="47"/>
        <end position="57"/>
    </location>
</feature>
<dbReference type="Pfam" id="PF07676">
    <property type="entry name" value="PD40"/>
    <property type="match status" value="2"/>
</dbReference>
<reference evidence="3 4" key="1">
    <citation type="submission" date="2020-10" db="EMBL/GenBank/DDBJ databases">
        <title>Phylogeny of dyella-like bacteria.</title>
        <authorList>
            <person name="Fu J."/>
        </authorList>
    </citation>
    <scope>NUCLEOTIDE SEQUENCE [LARGE SCALE GENOMIC DNA]</scope>
    <source>
        <strain evidence="3 4">BB4</strain>
    </source>
</reference>
<organism evidence="3 4">
    <name type="scientific">Dyella koreensis</name>
    <dbReference type="NCBI Taxonomy" id="311235"/>
    <lineage>
        <taxon>Bacteria</taxon>
        <taxon>Pseudomonadati</taxon>
        <taxon>Pseudomonadota</taxon>
        <taxon>Gammaproteobacteria</taxon>
        <taxon>Lysobacterales</taxon>
        <taxon>Rhodanobacteraceae</taxon>
        <taxon>Dyella</taxon>
    </lineage>
</organism>
<feature type="signal peptide" evidence="2">
    <location>
        <begin position="1"/>
        <end position="44"/>
    </location>
</feature>
<feature type="chain" id="PRO_5046441921" evidence="2">
    <location>
        <begin position="45"/>
        <end position="331"/>
    </location>
</feature>
<evidence type="ECO:0000313" key="4">
    <source>
        <dbReference type="Proteomes" id="UP001620408"/>
    </source>
</evidence>
<dbReference type="Gene3D" id="2.120.10.30">
    <property type="entry name" value="TolB, C-terminal domain"/>
    <property type="match status" value="1"/>
</dbReference>
<proteinExistence type="predicted"/>
<accession>A0ABW8K7P4</accession>
<keyword evidence="4" id="KW-1185">Reference proteome</keyword>
<dbReference type="EMBL" id="JADIKD010000012">
    <property type="protein sequence ID" value="MFK2918909.1"/>
    <property type="molecule type" value="Genomic_DNA"/>
</dbReference>